<proteinExistence type="predicted"/>
<dbReference type="EMBL" id="SWKV01000021">
    <property type="protein sequence ID" value="KAF3041343.1"/>
    <property type="molecule type" value="Genomic_DNA"/>
</dbReference>
<sequence length="110" mass="13042">MATNHRKLFYLMVETWTRSSMLTDESQAIKSTFRWYQNAERCHANSQGWLNNSDGEKQICNYALQNFDMNGRFSWAAARQTTEPEDKFYRVRGIFRVQMSLLYGEGRKKP</sequence>
<comment type="caution">
    <text evidence="1">The sequence shown here is derived from an EMBL/GenBank/DDBJ whole genome shotgun (WGS) entry which is preliminary data.</text>
</comment>
<keyword evidence="2" id="KW-1185">Reference proteome</keyword>
<dbReference type="Proteomes" id="UP000758155">
    <property type="component" value="Unassembled WGS sequence"/>
</dbReference>
<dbReference type="PANTHER" id="PTHR10622">
    <property type="entry name" value="HET DOMAIN-CONTAINING PROTEIN"/>
    <property type="match status" value="1"/>
</dbReference>
<dbReference type="AlphaFoldDB" id="A0A9P4WTQ6"/>
<name>A0A9P4WTQ6_9PLEO</name>
<dbReference type="PANTHER" id="PTHR10622:SF10">
    <property type="entry name" value="HET DOMAIN-CONTAINING PROTEIN"/>
    <property type="match status" value="1"/>
</dbReference>
<organism evidence="1 2">
    <name type="scientific">Didymella heteroderae</name>
    <dbReference type="NCBI Taxonomy" id="1769908"/>
    <lineage>
        <taxon>Eukaryota</taxon>
        <taxon>Fungi</taxon>
        <taxon>Dikarya</taxon>
        <taxon>Ascomycota</taxon>
        <taxon>Pezizomycotina</taxon>
        <taxon>Dothideomycetes</taxon>
        <taxon>Pleosporomycetidae</taxon>
        <taxon>Pleosporales</taxon>
        <taxon>Pleosporineae</taxon>
        <taxon>Didymellaceae</taxon>
        <taxon>Didymella</taxon>
    </lineage>
</organism>
<reference evidence="1" key="1">
    <citation type="submission" date="2019-04" db="EMBL/GenBank/DDBJ databases">
        <title>Sequencing of skin fungus with MAO and IRED activity.</title>
        <authorList>
            <person name="Marsaioli A.J."/>
            <person name="Bonatto J.M.C."/>
            <person name="Reis Junior O."/>
        </authorList>
    </citation>
    <scope>NUCLEOTIDE SEQUENCE</scope>
    <source>
        <strain evidence="1">28M1</strain>
    </source>
</reference>
<evidence type="ECO:0000313" key="2">
    <source>
        <dbReference type="Proteomes" id="UP000758155"/>
    </source>
</evidence>
<protein>
    <submittedName>
        <fullName evidence="1">Uncharacterized protein</fullName>
    </submittedName>
</protein>
<gene>
    <name evidence="1" type="ORF">E8E12_007587</name>
</gene>
<evidence type="ECO:0000313" key="1">
    <source>
        <dbReference type="EMBL" id="KAF3041343.1"/>
    </source>
</evidence>
<accession>A0A9P4WTQ6</accession>